<evidence type="ECO:0000313" key="1">
    <source>
        <dbReference type="EMBL" id="QPJ65380.1"/>
    </source>
</evidence>
<dbReference type="KEGG" id="nva:G3M78_08240"/>
<gene>
    <name evidence="1" type="ORF">G3M78_08240</name>
</gene>
<evidence type="ECO:0000313" key="2">
    <source>
        <dbReference type="Proteomes" id="UP000594464"/>
    </source>
</evidence>
<name>A0A7T0C2L7_9BACT</name>
<dbReference type="EMBL" id="CP048620">
    <property type="protein sequence ID" value="QPJ65380.1"/>
    <property type="molecule type" value="Genomic_DNA"/>
</dbReference>
<accession>A0A7T0C2L7</accession>
<proteinExistence type="predicted"/>
<organism evidence="1 2">
    <name type="scientific">Candidatus Nitrohelix vancouverensis</name>
    <dbReference type="NCBI Taxonomy" id="2705534"/>
    <lineage>
        <taxon>Bacteria</taxon>
        <taxon>Pseudomonadati</taxon>
        <taxon>Nitrospinota/Tectimicrobiota group</taxon>
        <taxon>Nitrospinota</taxon>
        <taxon>Nitrospinia</taxon>
        <taxon>Nitrospinales</taxon>
        <taxon>Nitrospinaceae</taxon>
        <taxon>Candidatus Nitrohelix</taxon>
    </lineage>
</organism>
<sequence>MLGDSMLNSYHEAGYPSWILNYNSQLDQDNSKKIIQFPSAHLADKHSTHPRDDNDVHSLSKELLDIYKNDPVEKEKISQKIAQDMSIDHFLNFFTLLTYLLCPAIHGQRMDVLFIQAKNGNRDSILKLIQIDKTNKKSR</sequence>
<dbReference type="Proteomes" id="UP000594464">
    <property type="component" value="Chromosome"/>
</dbReference>
<protein>
    <submittedName>
        <fullName evidence="1">Uncharacterized protein</fullName>
    </submittedName>
</protein>
<dbReference type="AlphaFoldDB" id="A0A7T0C2L7"/>
<reference evidence="2" key="1">
    <citation type="submission" date="2020-02" db="EMBL/GenBank/DDBJ databases">
        <title>Genomic and physiological characterization of two novel Nitrospinaceae genera.</title>
        <authorList>
            <person name="Mueller A.J."/>
            <person name="Jung M.-Y."/>
            <person name="Strachan C.R."/>
            <person name="Herbold C.W."/>
            <person name="Kirkegaard R.H."/>
            <person name="Daims H."/>
        </authorList>
    </citation>
    <scope>NUCLEOTIDE SEQUENCE [LARGE SCALE GENOMIC DNA]</scope>
</reference>